<organism evidence="1 2">
    <name type="scientific">Ixodes persulcatus</name>
    <name type="common">Taiga tick</name>
    <dbReference type="NCBI Taxonomy" id="34615"/>
    <lineage>
        <taxon>Eukaryota</taxon>
        <taxon>Metazoa</taxon>
        <taxon>Ecdysozoa</taxon>
        <taxon>Arthropoda</taxon>
        <taxon>Chelicerata</taxon>
        <taxon>Arachnida</taxon>
        <taxon>Acari</taxon>
        <taxon>Parasitiformes</taxon>
        <taxon>Ixodida</taxon>
        <taxon>Ixodoidea</taxon>
        <taxon>Ixodidae</taxon>
        <taxon>Ixodinae</taxon>
        <taxon>Ixodes</taxon>
    </lineage>
</organism>
<name>A0AC60QQB6_IXOPE</name>
<reference evidence="1 2" key="1">
    <citation type="journal article" date="2020" name="Cell">
        <title>Large-Scale Comparative Analyses of Tick Genomes Elucidate Their Genetic Diversity and Vector Capacities.</title>
        <authorList>
            <consortium name="Tick Genome and Microbiome Consortium (TIGMIC)"/>
            <person name="Jia N."/>
            <person name="Wang J."/>
            <person name="Shi W."/>
            <person name="Du L."/>
            <person name="Sun Y."/>
            <person name="Zhan W."/>
            <person name="Jiang J.F."/>
            <person name="Wang Q."/>
            <person name="Zhang B."/>
            <person name="Ji P."/>
            <person name="Bell-Sakyi L."/>
            <person name="Cui X.M."/>
            <person name="Yuan T.T."/>
            <person name="Jiang B.G."/>
            <person name="Yang W.F."/>
            <person name="Lam T.T."/>
            <person name="Chang Q.C."/>
            <person name="Ding S.J."/>
            <person name="Wang X.J."/>
            <person name="Zhu J.G."/>
            <person name="Ruan X.D."/>
            <person name="Zhao L."/>
            <person name="Wei J.T."/>
            <person name="Ye R.Z."/>
            <person name="Que T.C."/>
            <person name="Du C.H."/>
            <person name="Zhou Y.H."/>
            <person name="Cheng J.X."/>
            <person name="Dai P.F."/>
            <person name="Guo W.B."/>
            <person name="Han X.H."/>
            <person name="Huang E.J."/>
            <person name="Li L.F."/>
            <person name="Wei W."/>
            <person name="Gao Y.C."/>
            <person name="Liu J.Z."/>
            <person name="Shao H.Z."/>
            <person name="Wang X."/>
            <person name="Wang C.C."/>
            <person name="Yang T.C."/>
            <person name="Huo Q.B."/>
            <person name="Li W."/>
            <person name="Chen H.Y."/>
            <person name="Chen S.E."/>
            <person name="Zhou L.G."/>
            <person name="Ni X.B."/>
            <person name="Tian J.H."/>
            <person name="Sheng Y."/>
            <person name="Liu T."/>
            <person name="Pan Y.S."/>
            <person name="Xia L.Y."/>
            <person name="Li J."/>
            <person name="Zhao F."/>
            <person name="Cao W.C."/>
        </authorList>
    </citation>
    <scope>NUCLEOTIDE SEQUENCE [LARGE SCALE GENOMIC DNA]</scope>
    <source>
        <strain evidence="1">Iper-2018</strain>
    </source>
</reference>
<sequence>MKSADTGSVLKTIEDIPKEFILSFESGNNFMDVFVPTDCIKKNNALFKAFLDSRAKLIVGARLRLVPEWRPTPLFALSPFPSFTFAPR</sequence>
<proteinExistence type="predicted"/>
<gene>
    <name evidence="1" type="ORF">HPB47_017436</name>
</gene>
<dbReference type="Proteomes" id="UP000805193">
    <property type="component" value="Unassembled WGS sequence"/>
</dbReference>
<dbReference type="EMBL" id="JABSTQ010006345">
    <property type="protein sequence ID" value="KAG0437472.1"/>
    <property type="molecule type" value="Genomic_DNA"/>
</dbReference>
<protein>
    <submittedName>
        <fullName evidence="1">Uncharacterized protein</fullName>
    </submittedName>
</protein>
<evidence type="ECO:0000313" key="2">
    <source>
        <dbReference type="Proteomes" id="UP000805193"/>
    </source>
</evidence>
<accession>A0AC60QQB6</accession>
<keyword evidence="2" id="KW-1185">Reference proteome</keyword>
<comment type="caution">
    <text evidence="1">The sequence shown here is derived from an EMBL/GenBank/DDBJ whole genome shotgun (WGS) entry which is preliminary data.</text>
</comment>
<evidence type="ECO:0000313" key="1">
    <source>
        <dbReference type="EMBL" id="KAG0437472.1"/>
    </source>
</evidence>